<evidence type="ECO:0000259" key="3">
    <source>
        <dbReference type="Pfam" id="PF02826"/>
    </source>
</evidence>
<proteinExistence type="predicted"/>
<keyword evidence="4" id="KW-0670">Pyruvate</keyword>
<evidence type="ECO:0000256" key="1">
    <source>
        <dbReference type="ARBA" id="ARBA00023002"/>
    </source>
</evidence>
<sequence length="314" mass="34949">MSKVIPFISQLPVHEQNQWLAKLNQVLAPHQVILAERMSNEEKLQVKVAIVANPEPTELALFTNLVWVQSLWAGVERLVKEIAQPQFNIVRMVDPKLAQTMAEAVLTWSLYLHRQIPLYIAQQKRGDWQQHPVVNASECNIGVLGLGKLGQASALRLKDNGFNVYGWSASSKNLTGVKCYSGKKGLETLLANVNIVVVLLPLTDATDLLLNKALIYKLPKGANIINFARGRVIDLQAVIEGLDNGQLSHAVLDVFEHEPLMPNDPLWRHGKITILPHISAPTNLTSAAQVVRKNILHYFNEGIIPEAVNIKRAY</sequence>
<dbReference type="EC" id="1.1.1.81" evidence="4"/>
<dbReference type="Pfam" id="PF02826">
    <property type="entry name" value="2-Hacid_dh_C"/>
    <property type="match status" value="1"/>
</dbReference>
<dbReference type="CDD" id="cd12164">
    <property type="entry name" value="GDH_like_2"/>
    <property type="match status" value="1"/>
</dbReference>
<comment type="caution">
    <text evidence="4">The sequence shown here is derived from an EMBL/GenBank/DDBJ whole genome shotgun (WGS) entry which is preliminary data.</text>
</comment>
<dbReference type="RefSeq" id="WP_221435212.1">
    <property type="nucleotide sequence ID" value="NZ_AP027362.1"/>
</dbReference>
<gene>
    <name evidence="4" type="ORF">HNQ55_002562</name>
</gene>
<protein>
    <submittedName>
        <fullName evidence="4">Glyoxylate/hydroxypyruvate reductase A</fullName>
        <ecNumber evidence="4">1.1.1.79</ecNumber>
        <ecNumber evidence="4">1.1.1.81</ecNumber>
    </submittedName>
</protein>
<keyword evidence="5" id="KW-1185">Reference proteome</keyword>
<dbReference type="EMBL" id="JACHHU010000023">
    <property type="protein sequence ID" value="MBB6544038.1"/>
    <property type="molecule type" value="Genomic_DNA"/>
</dbReference>
<dbReference type="Gene3D" id="3.40.50.720">
    <property type="entry name" value="NAD(P)-binding Rossmann-like Domain"/>
    <property type="match status" value="2"/>
</dbReference>
<keyword evidence="1 4" id="KW-0560">Oxidoreductase</keyword>
<dbReference type="SUPFAM" id="SSF51735">
    <property type="entry name" value="NAD(P)-binding Rossmann-fold domains"/>
    <property type="match status" value="1"/>
</dbReference>
<reference evidence="4 5" key="1">
    <citation type="submission" date="2020-08" db="EMBL/GenBank/DDBJ databases">
        <title>Genomic Encyclopedia of Type Strains, Phase IV (KMG-IV): sequencing the most valuable type-strain genomes for metagenomic binning, comparative biology and taxonomic classification.</title>
        <authorList>
            <person name="Goeker M."/>
        </authorList>
    </citation>
    <scope>NUCLEOTIDE SEQUENCE [LARGE SCALE GENOMIC DNA]</scope>
    <source>
        <strain evidence="4 5">DSM 26287</strain>
    </source>
</reference>
<dbReference type="PANTHER" id="PTHR43333">
    <property type="entry name" value="2-HACID_DH_C DOMAIN-CONTAINING PROTEIN"/>
    <property type="match status" value="1"/>
</dbReference>
<dbReference type="GO" id="GO:0051287">
    <property type="term" value="F:NAD binding"/>
    <property type="evidence" value="ECO:0007669"/>
    <property type="project" value="InterPro"/>
</dbReference>
<dbReference type="InterPro" id="IPR006140">
    <property type="entry name" value="D-isomer_DH_NAD-bd"/>
</dbReference>
<evidence type="ECO:0000313" key="5">
    <source>
        <dbReference type="Proteomes" id="UP000537141"/>
    </source>
</evidence>
<keyword evidence="2" id="KW-0520">NAD</keyword>
<evidence type="ECO:0000256" key="2">
    <source>
        <dbReference type="ARBA" id="ARBA00023027"/>
    </source>
</evidence>
<feature type="domain" description="D-isomer specific 2-hydroxyacid dehydrogenase NAD-binding" evidence="3">
    <location>
        <begin position="110"/>
        <end position="279"/>
    </location>
</feature>
<accession>A0A7X0NIE9</accession>
<dbReference type="Proteomes" id="UP000537141">
    <property type="component" value="Unassembled WGS sequence"/>
</dbReference>
<dbReference type="AlphaFoldDB" id="A0A7X0NIE9"/>
<dbReference type="InterPro" id="IPR036291">
    <property type="entry name" value="NAD(P)-bd_dom_sf"/>
</dbReference>
<dbReference type="GO" id="GO:0030267">
    <property type="term" value="F:glyoxylate reductase (NADPH) activity"/>
    <property type="evidence" value="ECO:0007669"/>
    <property type="project" value="UniProtKB-EC"/>
</dbReference>
<dbReference type="GO" id="GO:0016618">
    <property type="term" value="F:hydroxypyruvate reductase [NAD(P)H] activity"/>
    <property type="evidence" value="ECO:0007669"/>
    <property type="project" value="UniProtKB-EC"/>
</dbReference>
<name>A0A7X0NIE9_9GAMM</name>
<organism evidence="4 5">
    <name type="scientific">Thalassotalea piscium</name>
    <dbReference type="NCBI Taxonomy" id="1230533"/>
    <lineage>
        <taxon>Bacteria</taxon>
        <taxon>Pseudomonadati</taxon>
        <taxon>Pseudomonadota</taxon>
        <taxon>Gammaproteobacteria</taxon>
        <taxon>Alteromonadales</taxon>
        <taxon>Colwelliaceae</taxon>
        <taxon>Thalassotalea</taxon>
    </lineage>
</organism>
<dbReference type="SUPFAM" id="SSF52283">
    <property type="entry name" value="Formate/glycerate dehydrogenase catalytic domain-like"/>
    <property type="match status" value="1"/>
</dbReference>
<dbReference type="PANTHER" id="PTHR43333:SF1">
    <property type="entry name" value="D-ISOMER SPECIFIC 2-HYDROXYACID DEHYDROGENASE NAD-BINDING DOMAIN-CONTAINING PROTEIN"/>
    <property type="match status" value="1"/>
</dbReference>
<evidence type="ECO:0000313" key="4">
    <source>
        <dbReference type="EMBL" id="MBB6544038.1"/>
    </source>
</evidence>
<dbReference type="EC" id="1.1.1.79" evidence="4"/>